<dbReference type="AlphaFoldDB" id="A0A074ME91"/>
<evidence type="ECO:0000313" key="2">
    <source>
        <dbReference type="Proteomes" id="UP000027931"/>
    </source>
</evidence>
<organism evidence="1 2">
    <name type="scientific">Tumebacillus flagellatus</name>
    <dbReference type="NCBI Taxonomy" id="1157490"/>
    <lineage>
        <taxon>Bacteria</taxon>
        <taxon>Bacillati</taxon>
        <taxon>Bacillota</taxon>
        <taxon>Bacilli</taxon>
        <taxon>Bacillales</taxon>
        <taxon>Alicyclobacillaceae</taxon>
        <taxon>Tumebacillus</taxon>
    </lineage>
</organism>
<accession>A0A074ME91</accession>
<sequence>MAMFPSEVTKDQIFELIHGEDFKQFHLSMKRELDIEDKEYELVLEGFAYDKEGFVLENINARAIFREDWEGIEKVVFYDEAFSRTINNKFFRAHGEGFNKIVELCAKFVLVHELVHVKQFKDGKLTMHKWGEILKIPYKGRCIEIEANEIAKQVISRFGKFAEEIIGILTSYKSLDNEKWVEIATLY</sequence>
<dbReference type="eggNOG" id="ENOG502ZVTM">
    <property type="taxonomic scope" value="Bacteria"/>
</dbReference>
<dbReference type="EMBL" id="JMIR01000006">
    <property type="protein sequence ID" value="KEO84102.1"/>
    <property type="molecule type" value="Genomic_DNA"/>
</dbReference>
<name>A0A074ME91_9BACL</name>
<dbReference type="Proteomes" id="UP000027931">
    <property type="component" value="Unassembled WGS sequence"/>
</dbReference>
<gene>
    <name evidence="1" type="ORF">EL26_06460</name>
</gene>
<dbReference type="RefSeq" id="WP_038085716.1">
    <property type="nucleotide sequence ID" value="NZ_JMIR01000006.1"/>
</dbReference>
<evidence type="ECO:0000313" key="1">
    <source>
        <dbReference type="EMBL" id="KEO84102.1"/>
    </source>
</evidence>
<reference evidence="1 2" key="1">
    <citation type="journal article" date="2013" name="Int. J. Syst. Evol. Microbiol.">
        <title>Tumebacillus flagellatus sp. nov., an alpha-amylase/pullulanase-producing bacterium isolated from cassava wastewater.</title>
        <authorList>
            <person name="Wang Q."/>
            <person name="Xie N."/>
            <person name="Qin Y."/>
            <person name="Shen N."/>
            <person name="Zhu J."/>
            <person name="Mi H."/>
            <person name="Huang R."/>
        </authorList>
    </citation>
    <scope>NUCLEOTIDE SEQUENCE [LARGE SCALE GENOMIC DNA]</scope>
    <source>
        <strain evidence="1 2">GST4</strain>
    </source>
</reference>
<proteinExistence type="predicted"/>
<protein>
    <submittedName>
        <fullName evidence="1">Uncharacterized protein</fullName>
    </submittedName>
</protein>
<comment type="caution">
    <text evidence="1">The sequence shown here is derived from an EMBL/GenBank/DDBJ whole genome shotgun (WGS) entry which is preliminary data.</text>
</comment>
<keyword evidence="2" id="KW-1185">Reference proteome</keyword>